<sequence>MSPPEPATRRAPRPAGPTAPLFTFRDPTRTTEGVRIPPAAEALEQNNTPRLYGDPAAWAVVQGIRRTLPDWFEKDVAGAPLTETGVLVCSVTTTRPTRRAVAAQGVQGRIRPRHFAASGPGLLAGLPCIVLGFRGPTLTLTAPYADIADDAHALARTWLTRANCRAVLLVEHAQPADHLHTVRCHLLTPNENALAGAAGAAGAADSAETARAD</sequence>
<protein>
    <recommendedName>
        <fullName evidence="4">Coronafacic acid synthetase</fullName>
    </recommendedName>
</protein>
<dbReference type="Proteomes" id="UP000638353">
    <property type="component" value="Unassembled WGS sequence"/>
</dbReference>
<feature type="region of interest" description="Disordered" evidence="1">
    <location>
        <begin position="1"/>
        <end position="31"/>
    </location>
</feature>
<gene>
    <name evidence="2" type="ORF">GCM10010334_82960</name>
</gene>
<proteinExistence type="predicted"/>
<accession>A0A918X9S0</accession>
<evidence type="ECO:0000313" key="2">
    <source>
        <dbReference type="EMBL" id="GHD19370.1"/>
    </source>
</evidence>
<dbReference type="AlphaFoldDB" id="A0A918X9S0"/>
<evidence type="ECO:0008006" key="4">
    <source>
        <dbReference type="Google" id="ProtNLM"/>
    </source>
</evidence>
<reference evidence="2" key="2">
    <citation type="submission" date="2020-09" db="EMBL/GenBank/DDBJ databases">
        <authorList>
            <person name="Sun Q."/>
            <person name="Ohkuma M."/>
        </authorList>
    </citation>
    <scope>NUCLEOTIDE SEQUENCE</scope>
    <source>
        <strain evidence="2">JCM 4637</strain>
    </source>
</reference>
<dbReference type="RefSeq" id="WP_189828565.1">
    <property type="nucleotide sequence ID" value="NZ_BMVC01000034.1"/>
</dbReference>
<evidence type="ECO:0000313" key="3">
    <source>
        <dbReference type="Proteomes" id="UP000638353"/>
    </source>
</evidence>
<organism evidence="2 3">
    <name type="scientific">Streptomyces finlayi</name>
    <dbReference type="NCBI Taxonomy" id="67296"/>
    <lineage>
        <taxon>Bacteria</taxon>
        <taxon>Bacillati</taxon>
        <taxon>Actinomycetota</taxon>
        <taxon>Actinomycetes</taxon>
        <taxon>Kitasatosporales</taxon>
        <taxon>Streptomycetaceae</taxon>
        <taxon>Streptomyces</taxon>
    </lineage>
</organism>
<evidence type="ECO:0000256" key="1">
    <source>
        <dbReference type="SAM" id="MobiDB-lite"/>
    </source>
</evidence>
<reference evidence="2" key="1">
    <citation type="journal article" date="2014" name="Int. J. Syst. Evol. Microbiol.">
        <title>Complete genome sequence of Corynebacterium casei LMG S-19264T (=DSM 44701T), isolated from a smear-ripened cheese.</title>
        <authorList>
            <consortium name="US DOE Joint Genome Institute (JGI-PGF)"/>
            <person name="Walter F."/>
            <person name="Albersmeier A."/>
            <person name="Kalinowski J."/>
            <person name="Ruckert C."/>
        </authorList>
    </citation>
    <scope>NUCLEOTIDE SEQUENCE</scope>
    <source>
        <strain evidence="2">JCM 4637</strain>
    </source>
</reference>
<comment type="caution">
    <text evidence="2">The sequence shown here is derived from an EMBL/GenBank/DDBJ whole genome shotgun (WGS) entry which is preliminary data.</text>
</comment>
<dbReference type="EMBL" id="BMVC01000034">
    <property type="protein sequence ID" value="GHD19370.1"/>
    <property type="molecule type" value="Genomic_DNA"/>
</dbReference>
<name>A0A918X9S0_9ACTN</name>